<feature type="chain" id="PRO_5047048996" evidence="1">
    <location>
        <begin position="24"/>
        <end position="100"/>
    </location>
</feature>
<keyword evidence="3" id="KW-1185">Reference proteome</keyword>
<proteinExistence type="predicted"/>
<dbReference type="Proteomes" id="UP001472677">
    <property type="component" value="Unassembled WGS sequence"/>
</dbReference>
<keyword evidence="1" id="KW-0732">Signal</keyword>
<evidence type="ECO:0000256" key="1">
    <source>
        <dbReference type="SAM" id="SignalP"/>
    </source>
</evidence>
<name>A0ABR2ASB8_9ROSI</name>
<accession>A0ABR2ASB8</accession>
<sequence>MLMRRLWRLQSDVLMTRIGLVVGQWIPRDTCGLGVDKLVAPNVGVSVVVFEGRPSRGDVQYTNLFGSWMLVEQRCKRPMPVDMYIKQLLNAQYGSRFAVL</sequence>
<evidence type="ECO:0000313" key="3">
    <source>
        <dbReference type="Proteomes" id="UP001472677"/>
    </source>
</evidence>
<reference evidence="2 3" key="1">
    <citation type="journal article" date="2024" name="G3 (Bethesda)">
        <title>Genome assembly of Hibiscus sabdariffa L. provides insights into metabolisms of medicinal natural products.</title>
        <authorList>
            <person name="Kim T."/>
        </authorList>
    </citation>
    <scope>NUCLEOTIDE SEQUENCE [LARGE SCALE GENOMIC DNA]</scope>
    <source>
        <strain evidence="2">TK-2024</strain>
        <tissue evidence="2">Old leaves</tissue>
    </source>
</reference>
<gene>
    <name evidence="2" type="ORF">V6N12_018857</name>
</gene>
<organism evidence="2 3">
    <name type="scientific">Hibiscus sabdariffa</name>
    <name type="common">roselle</name>
    <dbReference type="NCBI Taxonomy" id="183260"/>
    <lineage>
        <taxon>Eukaryota</taxon>
        <taxon>Viridiplantae</taxon>
        <taxon>Streptophyta</taxon>
        <taxon>Embryophyta</taxon>
        <taxon>Tracheophyta</taxon>
        <taxon>Spermatophyta</taxon>
        <taxon>Magnoliopsida</taxon>
        <taxon>eudicotyledons</taxon>
        <taxon>Gunneridae</taxon>
        <taxon>Pentapetalae</taxon>
        <taxon>rosids</taxon>
        <taxon>malvids</taxon>
        <taxon>Malvales</taxon>
        <taxon>Malvaceae</taxon>
        <taxon>Malvoideae</taxon>
        <taxon>Hibiscus</taxon>
    </lineage>
</organism>
<comment type="caution">
    <text evidence="2">The sequence shown here is derived from an EMBL/GenBank/DDBJ whole genome shotgun (WGS) entry which is preliminary data.</text>
</comment>
<evidence type="ECO:0000313" key="2">
    <source>
        <dbReference type="EMBL" id="KAK8496968.1"/>
    </source>
</evidence>
<protein>
    <submittedName>
        <fullName evidence="2">Uncharacterized protein</fullName>
    </submittedName>
</protein>
<dbReference type="EMBL" id="JBBPBM010000336">
    <property type="protein sequence ID" value="KAK8496968.1"/>
    <property type="molecule type" value="Genomic_DNA"/>
</dbReference>
<feature type="signal peptide" evidence="1">
    <location>
        <begin position="1"/>
        <end position="23"/>
    </location>
</feature>